<protein>
    <recommendedName>
        <fullName evidence="10">Formamidopyrimidine-DNA glycosylase catalytic domain-containing protein</fullName>
    </recommendedName>
</protein>
<keyword evidence="8" id="KW-0511">Multifunctional enzyme</keyword>
<dbReference type="InterPro" id="IPR015886">
    <property type="entry name" value="H2TH_FPG"/>
</dbReference>
<dbReference type="AlphaFoldDB" id="X1VY87"/>
<dbReference type="Pfam" id="PF06831">
    <property type="entry name" value="H2TH"/>
    <property type="match status" value="1"/>
</dbReference>
<dbReference type="InterPro" id="IPR010979">
    <property type="entry name" value="Ribosomal_uS13-like_H2TH"/>
</dbReference>
<evidence type="ECO:0000256" key="6">
    <source>
        <dbReference type="ARBA" id="ARBA00023204"/>
    </source>
</evidence>
<keyword evidence="5" id="KW-0238">DNA-binding</keyword>
<keyword evidence="6" id="KW-0234">DNA repair</keyword>
<comment type="caution">
    <text evidence="11">The sequence shown here is derived from an EMBL/GenBank/DDBJ whole genome shotgun (WGS) entry which is preliminary data.</text>
</comment>
<dbReference type="Gene3D" id="3.20.190.10">
    <property type="entry name" value="MutM-like, N-terminal"/>
    <property type="match status" value="1"/>
</dbReference>
<dbReference type="GO" id="GO:0003906">
    <property type="term" value="F:DNA-(apurinic or apyrimidinic site) endonuclease activity"/>
    <property type="evidence" value="ECO:0007669"/>
    <property type="project" value="InterPro"/>
</dbReference>
<dbReference type="SMART" id="SM00898">
    <property type="entry name" value="Fapy_DNA_glyco"/>
    <property type="match status" value="1"/>
</dbReference>
<sequence length="198" mass="23221">MSDLIIINMPELPDVESFKRYFKKISLNKKIIDIKSSAPELIKKVSFKDFKQRLMGRSFEDAFRRGKFLIIKVKGISERLIIHFGMTGDLHYVKQGKERKGEDRFTRLCFKFVNGYELRWINMRKLGKIYLTESKKIKLIEEIGPEPLELSEDGFLKLLTNYKQKNLKAFLMNQRNIAGIGNIYSDEILFQAKISPHP</sequence>
<feature type="domain" description="Formamidopyrimidine-DNA glycosylase catalytic" evidence="10">
    <location>
        <begin position="10"/>
        <end position="127"/>
    </location>
</feature>
<evidence type="ECO:0000256" key="9">
    <source>
        <dbReference type="ARBA" id="ARBA00023295"/>
    </source>
</evidence>
<dbReference type="InterPro" id="IPR012319">
    <property type="entry name" value="FPG_cat"/>
</dbReference>
<dbReference type="SUPFAM" id="SSF81624">
    <property type="entry name" value="N-terminal domain of MutM-like DNA repair proteins"/>
    <property type="match status" value="1"/>
</dbReference>
<dbReference type="SMART" id="SM01232">
    <property type="entry name" value="H2TH"/>
    <property type="match status" value="1"/>
</dbReference>
<keyword evidence="9" id="KW-0326">Glycosidase</keyword>
<evidence type="ECO:0000256" key="4">
    <source>
        <dbReference type="ARBA" id="ARBA00022801"/>
    </source>
</evidence>
<dbReference type="PANTHER" id="PTHR22993:SF9">
    <property type="entry name" value="FORMAMIDOPYRIMIDINE-DNA GLYCOSYLASE"/>
    <property type="match status" value="1"/>
</dbReference>
<evidence type="ECO:0000259" key="10">
    <source>
        <dbReference type="PROSITE" id="PS51068"/>
    </source>
</evidence>
<dbReference type="PROSITE" id="PS51068">
    <property type="entry name" value="FPG_CAT"/>
    <property type="match status" value="1"/>
</dbReference>
<dbReference type="GO" id="GO:0003684">
    <property type="term" value="F:damaged DNA binding"/>
    <property type="evidence" value="ECO:0007669"/>
    <property type="project" value="InterPro"/>
</dbReference>
<dbReference type="Pfam" id="PF01149">
    <property type="entry name" value="Fapy_DNA_glyco"/>
    <property type="match status" value="1"/>
</dbReference>
<feature type="non-terminal residue" evidence="11">
    <location>
        <position position="198"/>
    </location>
</feature>
<dbReference type="SUPFAM" id="SSF46946">
    <property type="entry name" value="S13-like H2TH domain"/>
    <property type="match status" value="1"/>
</dbReference>
<dbReference type="PANTHER" id="PTHR22993">
    <property type="entry name" value="FORMAMIDOPYRIMIDINE-DNA GLYCOSYLASE"/>
    <property type="match status" value="1"/>
</dbReference>
<evidence type="ECO:0000256" key="5">
    <source>
        <dbReference type="ARBA" id="ARBA00023125"/>
    </source>
</evidence>
<dbReference type="GO" id="GO:0006284">
    <property type="term" value="P:base-excision repair"/>
    <property type="evidence" value="ECO:0007669"/>
    <property type="project" value="InterPro"/>
</dbReference>
<proteinExistence type="inferred from homology"/>
<dbReference type="EMBL" id="BARW01036051">
    <property type="protein sequence ID" value="GAJ24361.1"/>
    <property type="molecule type" value="Genomic_DNA"/>
</dbReference>
<gene>
    <name evidence="11" type="ORF">S12H4_56073</name>
</gene>
<keyword evidence="3" id="KW-0227">DNA damage</keyword>
<comment type="catalytic activity">
    <reaction evidence="1">
        <text>Hydrolysis of DNA containing ring-opened 7-methylguanine residues, releasing 2,6-diamino-4-hydroxy-5-(N-methyl)formamidopyrimidine.</text>
        <dbReference type="EC" id="3.2.2.23"/>
    </reaction>
</comment>
<organism evidence="11">
    <name type="scientific">marine sediment metagenome</name>
    <dbReference type="NCBI Taxonomy" id="412755"/>
    <lineage>
        <taxon>unclassified sequences</taxon>
        <taxon>metagenomes</taxon>
        <taxon>ecological metagenomes</taxon>
    </lineage>
</organism>
<evidence type="ECO:0000256" key="1">
    <source>
        <dbReference type="ARBA" id="ARBA00001668"/>
    </source>
</evidence>
<dbReference type="GO" id="GO:0008270">
    <property type="term" value="F:zinc ion binding"/>
    <property type="evidence" value="ECO:0007669"/>
    <property type="project" value="InterPro"/>
</dbReference>
<dbReference type="GO" id="GO:0016829">
    <property type="term" value="F:lyase activity"/>
    <property type="evidence" value="ECO:0007669"/>
    <property type="project" value="UniProtKB-KW"/>
</dbReference>
<evidence type="ECO:0000256" key="2">
    <source>
        <dbReference type="ARBA" id="ARBA00009409"/>
    </source>
</evidence>
<comment type="similarity">
    <text evidence="2">Belongs to the FPG family.</text>
</comment>
<evidence type="ECO:0000313" key="11">
    <source>
        <dbReference type="EMBL" id="GAJ24361.1"/>
    </source>
</evidence>
<name>X1VY87_9ZZZZ</name>
<evidence type="ECO:0000256" key="3">
    <source>
        <dbReference type="ARBA" id="ARBA00022763"/>
    </source>
</evidence>
<keyword evidence="4" id="KW-0378">Hydrolase</keyword>
<evidence type="ECO:0000256" key="8">
    <source>
        <dbReference type="ARBA" id="ARBA00023268"/>
    </source>
</evidence>
<keyword evidence="7" id="KW-0456">Lyase</keyword>
<evidence type="ECO:0000256" key="7">
    <source>
        <dbReference type="ARBA" id="ARBA00023239"/>
    </source>
</evidence>
<dbReference type="Gene3D" id="1.10.8.50">
    <property type="match status" value="1"/>
</dbReference>
<dbReference type="InterPro" id="IPR035937">
    <property type="entry name" value="FPG_N"/>
</dbReference>
<dbReference type="GO" id="GO:0034039">
    <property type="term" value="F:8-oxo-7,8-dihydroguanine DNA N-glycosylase activity"/>
    <property type="evidence" value="ECO:0007669"/>
    <property type="project" value="TreeGrafter"/>
</dbReference>
<accession>X1VY87</accession>
<reference evidence="11" key="1">
    <citation type="journal article" date="2014" name="Front. Microbiol.">
        <title>High frequency of phylogenetically diverse reductive dehalogenase-homologous genes in deep subseafloor sedimentary metagenomes.</title>
        <authorList>
            <person name="Kawai M."/>
            <person name="Futagami T."/>
            <person name="Toyoda A."/>
            <person name="Takaki Y."/>
            <person name="Nishi S."/>
            <person name="Hori S."/>
            <person name="Arai W."/>
            <person name="Tsubouchi T."/>
            <person name="Morono Y."/>
            <person name="Uchiyama I."/>
            <person name="Ito T."/>
            <person name="Fujiyama A."/>
            <person name="Inagaki F."/>
            <person name="Takami H."/>
        </authorList>
    </citation>
    <scope>NUCLEOTIDE SEQUENCE</scope>
    <source>
        <strain evidence="11">Expedition CK06-06</strain>
    </source>
</reference>